<dbReference type="AlphaFoldDB" id="A0A1D6EA07"/>
<evidence type="ECO:0000313" key="1">
    <source>
        <dbReference type="EMBL" id="ONM17227.1"/>
    </source>
</evidence>
<organism evidence="1">
    <name type="scientific">Zea mays</name>
    <name type="common">Maize</name>
    <dbReference type="NCBI Taxonomy" id="4577"/>
    <lineage>
        <taxon>Eukaryota</taxon>
        <taxon>Viridiplantae</taxon>
        <taxon>Streptophyta</taxon>
        <taxon>Embryophyta</taxon>
        <taxon>Tracheophyta</taxon>
        <taxon>Spermatophyta</taxon>
        <taxon>Magnoliopsida</taxon>
        <taxon>Liliopsida</taxon>
        <taxon>Poales</taxon>
        <taxon>Poaceae</taxon>
        <taxon>PACMAD clade</taxon>
        <taxon>Panicoideae</taxon>
        <taxon>Andropogonodae</taxon>
        <taxon>Andropogoneae</taxon>
        <taxon>Tripsacinae</taxon>
        <taxon>Zea</taxon>
    </lineage>
</organism>
<dbReference type="SMR" id="A0A1D6EA07"/>
<protein>
    <submittedName>
        <fullName evidence="1">Zinc knuckle (CCHC-type) family protein</fullName>
    </submittedName>
</protein>
<dbReference type="InParanoid" id="A0A1D6EA07"/>
<dbReference type="Gene3D" id="2.30.310.10">
    <property type="entry name" value="ibrinogen binding protein from staphylococcus aureus domain"/>
    <property type="match status" value="1"/>
</dbReference>
<dbReference type="PANTHER" id="PTHR15239">
    <property type="entry name" value="NUCLEAR EXPORT MEDIATOR FACTOR NEMF"/>
    <property type="match status" value="1"/>
</dbReference>
<gene>
    <name evidence="1" type="ORF">ZEAMMB73_Zm00001d003610</name>
</gene>
<name>A0A1D6EA07_MAIZE</name>
<dbReference type="InterPro" id="IPR051608">
    <property type="entry name" value="RQC_Subunit_NEMF"/>
</dbReference>
<dbReference type="PANTHER" id="PTHR15239:SF6">
    <property type="entry name" value="RIBOSOME QUALITY CONTROL COMPLEX SUBUNIT NEMF"/>
    <property type="match status" value="1"/>
</dbReference>
<sequence length="110" mass="12883">MNCSGIIESGESEKVLLLMKSGVRIPFYVHFCSDKSTTPSGFNLKLRKHIHNKRLEDVHMLRYDRIMLFHFGFGSNAHFIILDLYAQRNILLMDLEYTVMTLRSHRLLPD</sequence>
<dbReference type="EMBL" id="CM007648">
    <property type="protein sequence ID" value="ONM17227.1"/>
    <property type="molecule type" value="Genomic_DNA"/>
</dbReference>
<reference evidence="1" key="1">
    <citation type="submission" date="2015-12" db="EMBL/GenBank/DDBJ databases">
        <title>Update maize B73 reference genome by single molecule sequencing technologies.</title>
        <authorList>
            <consortium name="Maize Genome Sequencing Project"/>
            <person name="Ware D."/>
        </authorList>
    </citation>
    <scope>NUCLEOTIDE SEQUENCE [LARGE SCALE GENOMIC DNA]</scope>
    <source>
        <tissue evidence="1">Seedling</tissue>
    </source>
</reference>
<accession>A0A1D6EA07</accession>
<dbReference type="STRING" id="4577.A0A1D6EA07"/>
<dbReference type="ExpressionAtlas" id="A0A1D6EA07">
    <property type="expression patterns" value="baseline and differential"/>
</dbReference>
<dbReference type="OMA" id="RAYRECE"/>
<proteinExistence type="predicted"/>